<dbReference type="GO" id="GO:0000160">
    <property type="term" value="P:phosphorelay signal transduction system"/>
    <property type="evidence" value="ECO:0007669"/>
    <property type="project" value="InterPro"/>
</dbReference>
<keyword evidence="4" id="KW-1185">Reference proteome</keyword>
<proteinExistence type="predicted"/>
<evidence type="ECO:0000256" key="1">
    <source>
        <dbReference type="PROSITE-ProRule" id="PRU00169"/>
    </source>
</evidence>
<dbReference type="InterPro" id="IPR001789">
    <property type="entry name" value="Sig_transdc_resp-reg_receiver"/>
</dbReference>
<evidence type="ECO:0000259" key="2">
    <source>
        <dbReference type="PROSITE" id="PS50110"/>
    </source>
</evidence>
<protein>
    <recommendedName>
        <fullName evidence="2">Response regulatory domain-containing protein</fullName>
    </recommendedName>
</protein>
<keyword evidence="1" id="KW-0597">Phosphoprotein</keyword>
<reference evidence="4" key="1">
    <citation type="submission" date="2016-11" db="EMBL/GenBank/DDBJ databases">
        <title>Trade-off between light-utilization and light-protection in marine flavobacteria.</title>
        <authorList>
            <person name="Kumagai Y."/>
            <person name="Yoshizawa S."/>
            <person name="Kogure K."/>
        </authorList>
    </citation>
    <scope>NUCLEOTIDE SEQUENCE [LARGE SCALE GENOMIC DNA]</scope>
    <source>
        <strain evidence="4">SG-18</strain>
    </source>
</reference>
<sequence length="194" mass="22248">MKFDQIDCVSTPDDMEKILSDPDRIQHYDLAFLDLQIPLNKELDIRDGIDFGRALMDIKHDLKTIIITNETSHSLLLRAYKELSPFSIIIKAEMNLETLEKAASMALEGENFWSSTFSEIIKAVLNDDNTFTQEDYKLLELLSSGVPTKDIPEYLPWSVSKIEKRKKKLREELNIESKSVLKLVAMARKKGLIS</sequence>
<evidence type="ECO:0000313" key="4">
    <source>
        <dbReference type="Proteomes" id="UP000239366"/>
    </source>
</evidence>
<dbReference type="EMBL" id="MQVX01000001">
    <property type="protein sequence ID" value="PQJ15304.1"/>
    <property type="molecule type" value="Genomic_DNA"/>
</dbReference>
<dbReference type="InterPro" id="IPR011006">
    <property type="entry name" value="CheY-like_superfamily"/>
</dbReference>
<dbReference type="Proteomes" id="UP000239366">
    <property type="component" value="Unassembled WGS sequence"/>
</dbReference>
<dbReference type="Gene3D" id="3.40.50.2300">
    <property type="match status" value="1"/>
</dbReference>
<dbReference type="SUPFAM" id="SSF52172">
    <property type="entry name" value="CheY-like"/>
    <property type="match status" value="1"/>
</dbReference>
<dbReference type="PROSITE" id="PS50110">
    <property type="entry name" value="RESPONSE_REGULATORY"/>
    <property type="match status" value="1"/>
</dbReference>
<name>A0A2S7T6K2_9FLAO</name>
<organism evidence="3 4">
    <name type="scientific">Aureicoccus marinus</name>
    <dbReference type="NCBI Taxonomy" id="754435"/>
    <lineage>
        <taxon>Bacteria</taxon>
        <taxon>Pseudomonadati</taxon>
        <taxon>Bacteroidota</taxon>
        <taxon>Flavobacteriia</taxon>
        <taxon>Flavobacteriales</taxon>
        <taxon>Flavobacteriaceae</taxon>
        <taxon>Aureicoccus</taxon>
    </lineage>
</organism>
<feature type="modified residue" description="4-aspartylphosphate" evidence="1">
    <location>
        <position position="34"/>
    </location>
</feature>
<feature type="domain" description="Response regulatory" evidence="2">
    <location>
        <begin position="1"/>
        <end position="106"/>
    </location>
</feature>
<evidence type="ECO:0000313" key="3">
    <source>
        <dbReference type="EMBL" id="PQJ15304.1"/>
    </source>
</evidence>
<accession>A0A2S7T6K2</accession>
<dbReference type="AlphaFoldDB" id="A0A2S7T6K2"/>
<gene>
    <name evidence="3" type="ORF">BST99_05750</name>
</gene>
<comment type="caution">
    <text evidence="3">The sequence shown here is derived from an EMBL/GenBank/DDBJ whole genome shotgun (WGS) entry which is preliminary data.</text>
</comment>